<feature type="transmembrane region" description="Helical" evidence="1">
    <location>
        <begin position="212"/>
        <end position="231"/>
    </location>
</feature>
<evidence type="ECO:0000313" key="2">
    <source>
        <dbReference type="EMBL" id="KAL1582702.1"/>
    </source>
</evidence>
<feature type="transmembrane region" description="Helical" evidence="1">
    <location>
        <begin position="237"/>
        <end position="261"/>
    </location>
</feature>
<protein>
    <submittedName>
        <fullName evidence="2">Uncharacterized protein</fullName>
    </submittedName>
</protein>
<organism evidence="2 3">
    <name type="scientific">Cladosporium halotolerans</name>
    <dbReference type="NCBI Taxonomy" id="1052096"/>
    <lineage>
        <taxon>Eukaryota</taxon>
        <taxon>Fungi</taxon>
        <taxon>Dikarya</taxon>
        <taxon>Ascomycota</taxon>
        <taxon>Pezizomycotina</taxon>
        <taxon>Dothideomycetes</taxon>
        <taxon>Dothideomycetidae</taxon>
        <taxon>Cladosporiales</taxon>
        <taxon>Cladosporiaceae</taxon>
        <taxon>Cladosporium</taxon>
    </lineage>
</organism>
<keyword evidence="1" id="KW-1133">Transmembrane helix</keyword>
<gene>
    <name evidence="2" type="ORF">WHR41_08575</name>
</gene>
<comment type="caution">
    <text evidence="2">The sequence shown here is derived from an EMBL/GenBank/DDBJ whole genome shotgun (WGS) entry which is preliminary data.</text>
</comment>
<dbReference type="RefSeq" id="XP_069225809.1">
    <property type="nucleotide sequence ID" value="XM_069377179.1"/>
</dbReference>
<dbReference type="EMBL" id="JAAQHG020000045">
    <property type="protein sequence ID" value="KAL1582702.1"/>
    <property type="molecule type" value="Genomic_DNA"/>
</dbReference>
<evidence type="ECO:0000256" key="1">
    <source>
        <dbReference type="SAM" id="Phobius"/>
    </source>
</evidence>
<feature type="transmembrane region" description="Helical" evidence="1">
    <location>
        <begin position="122"/>
        <end position="145"/>
    </location>
</feature>
<evidence type="ECO:0000313" key="3">
    <source>
        <dbReference type="Proteomes" id="UP000803884"/>
    </source>
</evidence>
<dbReference type="Proteomes" id="UP000803884">
    <property type="component" value="Unassembled WGS sequence"/>
</dbReference>
<feature type="transmembrane region" description="Helical" evidence="1">
    <location>
        <begin position="81"/>
        <end position="102"/>
    </location>
</feature>
<proteinExistence type="predicted"/>
<keyword evidence="1" id="KW-0472">Membrane</keyword>
<keyword evidence="3" id="KW-1185">Reference proteome</keyword>
<feature type="transmembrane region" description="Helical" evidence="1">
    <location>
        <begin position="41"/>
        <end position="61"/>
    </location>
</feature>
<name>A0AB34KC61_9PEZI</name>
<accession>A0AB34KC61</accession>
<dbReference type="PANTHER" id="PTHR38848:SF3">
    <property type="entry name" value="G-PROTEIN COUPLED RECEPTORS FAMILY 3 PROFILE DOMAIN-CONTAINING PROTEIN"/>
    <property type="match status" value="1"/>
</dbReference>
<keyword evidence="1" id="KW-0812">Transmembrane</keyword>
<dbReference type="PANTHER" id="PTHR38848">
    <property type="entry name" value="G-PROTEIN COUPLED RECEPTORS FAMILY 3 PROFILE DOMAIN-CONTAINING PROTEIN"/>
    <property type="match status" value="1"/>
</dbReference>
<dbReference type="AlphaFoldDB" id="A0AB34KC61"/>
<sequence>MPLNFIRLLVFMLYFAAIAFVASTAILQSGLGLSTMGSCRAAIYTCLVFYVGSKVLIQLFLVERAHAIRFRLKRRRQDWLWLVSVAIIVIGFGSIAGIAFAYPIAHLASKDRRCRIGVPPKVTVPLITYDILINAALTGVFVALLRPLLKFRTSRKLPFYHAAAATELPVREDSRRLAEHGIELTQSVRHSASHAAIDTAVKSMKLLVYKSLVGSIAMLIPTMVNIGLLLKWEGQEQGWLCFTLCTLDVTWSVMVVHFLMLDRGDEEGG</sequence>
<dbReference type="GeneID" id="96010017"/>
<reference evidence="2 3" key="1">
    <citation type="journal article" date="2020" name="Microbiol. Resour. Announc.">
        <title>Draft Genome Sequence of a Cladosporium Species Isolated from the Mesophotic Ascidian Didemnum maculosum.</title>
        <authorList>
            <person name="Gioti A."/>
            <person name="Siaperas R."/>
            <person name="Nikolaivits E."/>
            <person name="Le Goff G."/>
            <person name="Ouazzani J."/>
            <person name="Kotoulas G."/>
            <person name="Topakas E."/>
        </authorList>
    </citation>
    <scope>NUCLEOTIDE SEQUENCE [LARGE SCALE GENOMIC DNA]</scope>
    <source>
        <strain evidence="2 3">TM138-S3</strain>
    </source>
</reference>